<dbReference type="SUPFAM" id="SSF57184">
    <property type="entry name" value="Growth factor receptor domain"/>
    <property type="match status" value="1"/>
</dbReference>
<evidence type="ECO:0000256" key="10">
    <source>
        <dbReference type="ARBA" id="ARBA00023030"/>
    </source>
</evidence>
<dbReference type="OrthoDB" id="365605at2759"/>
<dbReference type="GO" id="GO:0031012">
    <property type="term" value="C:extracellular matrix"/>
    <property type="evidence" value="ECO:0007669"/>
    <property type="project" value="TreeGrafter"/>
</dbReference>
<dbReference type="InterPro" id="IPR050941">
    <property type="entry name" value="CCN"/>
</dbReference>
<dbReference type="SMART" id="SM00214">
    <property type="entry name" value="VWC"/>
    <property type="match status" value="1"/>
</dbReference>
<dbReference type="InterPro" id="IPR006207">
    <property type="entry name" value="Cys_knot_C"/>
</dbReference>
<evidence type="ECO:0000256" key="15">
    <source>
        <dbReference type="PROSITE-ProRule" id="PRU00039"/>
    </source>
</evidence>
<feature type="domain" description="VWFC" evidence="18">
    <location>
        <begin position="93"/>
        <end position="159"/>
    </location>
</feature>
<dbReference type="GO" id="GO:0045597">
    <property type="term" value="P:positive regulation of cell differentiation"/>
    <property type="evidence" value="ECO:0007669"/>
    <property type="project" value="TreeGrafter"/>
</dbReference>
<sequence length="347" mass="37840">MSPLFTFVLASQVFALAWSQVCPRRCQCPKEPPMCPPGVPLILDDCVCCLVCARQEGQLCSDLNPCDARRGLQCDYSVDAHGRTGVCAARRGGACVLDGSVYRSGQTFFPSCKYQCACRDGQVACVPRCHVDVMLPGPDCPAPRRVQAPGECCERWVCEAPAEASALGGVAMAAYRQEETVRFGGWDPSLNCIEQTTEWGACSQTCGVGVSTRVTNKNRQCELVKQSRLCVIRPCDERRDRTQPAPLAPKRGGRCQRTLRSEAAVHLSYRNCSSAQAYRPRYCGACVDGRCCTPHRTKTALVDFQCADGRSSRRPVMVIVSCVCHSHCPRDGGAWEPPEPGHGSVRL</sequence>
<reference evidence="21" key="1">
    <citation type="submission" date="2025-08" db="UniProtKB">
        <authorList>
            <consortium name="RefSeq"/>
        </authorList>
    </citation>
    <scope>IDENTIFICATION</scope>
</reference>
<accession>A0A6P7KNT1</accession>
<evidence type="ECO:0000256" key="8">
    <source>
        <dbReference type="ARBA" id="ARBA00022868"/>
    </source>
</evidence>
<dbReference type="GO" id="GO:0008201">
    <property type="term" value="F:heparin binding"/>
    <property type="evidence" value="ECO:0007669"/>
    <property type="project" value="TreeGrafter"/>
</dbReference>
<feature type="domain" description="IGFBP N-terminal" evidence="19">
    <location>
        <begin position="18"/>
        <end position="90"/>
    </location>
</feature>
<evidence type="ECO:0000259" key="17">
    <source>
        <dbReference type="PROSITE" id="PS01225"/>
    </source>
</evidence>
<dbReference type="SUPFAM" id="SSF57603">
    <property type="entry name" value="FnI-like domain"/>
    <property type="match status" value="1"/>
</dbReference>
<dbReference type="PROSITE" id="PS50184">
    <property type="entry name" value="VWFC_2"/>
    <property type="match status" value="1"/>
</dbReference>
<evidence type="ECO:0000256" key="1">
    <source>
        <dbReference type="ARBA" id="ARBA00004496"/>
    </source>
</evidence>
<evidence type="ECO:0000256" key="9">
    <source>
        <dbReference type="ARBA" id="ARBA00022949"/>
    </source>
</evidence>
<dbReference type="GO" id="GO:0002062">
    <property type="term" value="P:chondrocyte differentiation"/>
    <property type="evidence" value="ECO:0007669"/>
    <property type="project" value="TreeGrafter"/>
</dbReference>
<evidence type="ECO:0000256" key="3">
    <source>
        <dbReference type="ARBA" id="ARBA00004613"/>
    </source>
</evidence>
<dbReference type="GO" id="GO:0007155">
    <property type="term" value="P:cell adhesion"/>
    <property type="evidence" value="ECO:0007669"/>
    <property type="project" value="TreeGrafter"/>
</dbReference>
<dbReference type="Pfam" id="PF00219">
    <property type="entry name" value="IGFBP"/>
    <property type="match status" value="1"/>
</dbReference>
<dbReference type="Pfam" id="PF19035">
    <property type="entry name" value="TSP1_CCN"/>
    <property type="match status" value="1"/>
</dbReference>
<evidence type="ECO:0000256" key="5">
    <source>
        <dbReference type="ARBA" id="ARBA00022490"/>
    </source>
</evidence>
<protein>
    <recommendedName>
        <fullName evidence="13">CCN family member 3</fullName>
    </recommendedName>
    <alternativeName>
        <fullName evidence="14">Cellular communication network factor 3</fullName>
    </alternativeName>
</protein>
<keyword evidence="7 16" id="KW-0732">Signal</keyword>
<dbReference type="PANTHER" id="PTHR11348">
    <property type="entry name" value="CONNECTIVE TISSUE GROWTH FACTOR-RELATED"/>
    <property type="match status" value="1"/>
</dbReference>
<organism evidence="20 21">
    <name type="scientific">Betta splendens</name>
    <name type="common">Siamese fighting fish</name>
    <dbReference type="NCBI Taxonomy" id="158456"/>
    <lineage>
        <taxon>Eukaryota</taxon>
        <taxon>Metazoa</taxon>
        <taxon>Chordata</taxon>
        <taxon>Craniata</taxon>
        <taxon>Vertebrata</taxon>
        <taxon>Euteleostomi</taxon>
        <taxon>Actinopterygii</taxon>
        <taxon>Neopterygii</taxon>
        <taxon>Teleostei</taxon>
        <taxon>Neoteleostei</taxon>
        <taxon>Acanthomorphata</taxon>
        <taxon>Anabantaria</taxon>
        <taxon>Anabantiformes</taxon>
        <taxon>Anabantoidei</taxon>
        <taxon>Osphronemidae</taxon>
        <taxon>Betta</taxon>
    </lineage>
</organism>
<dbReference type="InterPro" id="IPR043973">
    <property type="entry name" value="TSP1_CCN"/>
</dbReference>
<dbReference type="InterPro" id="IPR012395">
    <property type="entry name" value="IGFBP_CNN"/>
</dbReference>
<evidence type="ECO:0000259" key="18">
    <source>
        <dbReference type="PROSITE" id="PS50184"/>
    </source>
</evidence>
<evidence type="ECO:0000256" key="12">
    <source>
        <dbReference type="ARBA" id="ARBA00023180"/>
    </source>
</evidence>
<dbReference type="PROSITE" id="PS01208">
    <property type="entry name" value="VWFC_1"/>
    <property type="match status" value="1"/>
</dbReference>
<keyword evidence="20" id="KW-1185">Reference proteome</keyword>
<dbReference type="PROSITE" id="PS01185">
    <property type="entry name" value="CTCK_1"/>
    <property type="match status" value="1"/>
</dbReference>
<evidence type="ECO:0000256" key="4">
    <source>
        <dbReference type="ARBA" id="ARBA00008125"/>
    </source>
</evidence>
<evidence type="ECO:0000256" key="7">
    <source>
        <dbReference type="ARBA" id="ARBA00022729"/>
    </source>
</evidence>
<dbReference type="Pfam" id="PF00007">
    <property type="entry name" value="Cys_knot"/>
    <property type="match status" value="1"/>
</dbReference>
<dbReference type="GO" id="GO:0005615">
    <property type="term" value="C:extracellular space"/>
    <property type="evidence" value="ECO:0007669"/>
    <property type="project" value="TreeGrafter"/>
</dbReference>
<dbReference type="PROSITE" id="PS01225">
    <property type="entry name" value="CTCK_2"/>
    <property type="match status" value="1"/>
</dbReference>
<dbReference type="SMART" id="SM00121">
    <property type="entry name" value="IB"/>
    <property type="match status" value="1"/>
</dbReference>
<dbReference type="Proteomes" id="UP000515150">
    <property type="component" value="Chromosome 16"/>
</dbReference>
<dbReference type="KEGG" id="bspl:114842677"/>
<keyword evidence="10" id="KW-0339">Growth factor</keyword>
<dbReference type="GO" id="GO:0005178">
    <property type="term" value="F:integrin binding"/>
    <property type="evidence" value="ECO:0007669"/>
    <property type="project" value="TreeGrafter"/>
</dbReference>
<dbReference type="InterPro" id="IPR000884">
    <property type="entry name" value="TSP1_rpt"/>
</dbReference>
<keyword evidence="8" id="KW-0303">Gap junction</keyword>
<evidence type="ECO:0000256" key="6">
    <source>
        <dbReference type="ARBA" id="ARBA00022525"/>
    </source>
</evidence>
<name>A0A6P7KNT1_BETSP</name>
<evidence type="ECO:0000256" key="2">
    <source>
        <dbReference type="ARBA" id="ARBA00004610"/>
    </source>
</evidence>
<evidence type="ECO:0000256" key="13">
    <source>
        <dbReference type="ARBA" id="ARBA00039944"/>
    </source>
</evidence>
<dbReference type="SMART" id="SM00209">
    <property type="entry name" value="TSP1"/>
    <property type="match status" value="1"/>
</dbReference>
<feature type="signal peptide" evidence="16">
    <location>
        <begin position="1"/>
        <end position="19"/>
    </location>
</feature>
<comment type="similarity">
    <text evidence="4">Belongs to the CCN family.</text>
</comment>
<dbReference type="GO" id="GO:0005737">
    <property type="term" value="C:cytoplasm"/>
    <property type="evidence" value="ECO:0007669"/>
    <property type="project" value="UniProtKB-SubCell"/>
</dbReference>
<dbReference type="GO" id="GO:0008083">
    <property type="term" value="F:growth factor activity"/>
    <property type="evidence" value="ECO:0007669"/>
    <property type="project" value="UniProtKB-KW"/>
</dbReference>
<dbReference type="InterPro" id="IPR009030">
    <property type="entry name" value="Growth_fac_rcpt_cys_sf"/>
</dbReference>
<keyword evidence="6" id="KW-0964">Secreted</keyword>
<keyword evidence="9" id="KW-0965">Cell junction</keyword>
<evidence type="ECO:0000313" key="20">
    <source>
        <dbReference type="Proteomes" id="UP000515150"/>
    </source>
</evidence>
<evidence type="ECO:0000256" key="16">
    <source>
        <dbReference type="SAM" id="SignalP"/>
    </source>
</evidence>
<evidence type="ECO:0000313" key="21">
    <source>
        <dbReference type="RefSeq" id="XP_028984247.1"/>
    </source>
</evidence>
<keyword evidence="5" id="KW-0963">Cytoplasm</keyword>
<dbReference type="RefSeq" id="XP_028984247.1">
    <property type="nucleotide sequence ID" value="XM_029128414.3"/>
</dbReference>
<proteinExistence type="inferred from homology"/>
<keyword evidence="12" id="KW-0325">Glycoprotein</keyword>
<dbReference type="PIRSF" id="PIRSF036495">
    <property type="entry name" value="IGFBP_rP_CNN"/>
    <property type="match status" value="1"/>
</dbReference>
<comment type="caution">
    <text evidence="15">Lacks conserved residue(s) required for the propagation of feature annotation.</text>
</comment>
<evidence type="ECO:0000256" key="11">
    <source>
        <dbReference type="ARBA" id="ARBA00023157"/>
    </source>
</evidence>
<evidence type="ECO:0000259" key="19">
    <source>
        <dbReference type="PROSITE" id="PS51323"/>
    </source>
</evidence>
<feature type="chain" id="PRO_5027620026" description="CCN family member 3" evidence="16">
    <location>
        <begin position="20"/>
        <end position="347"/>
    </location>
</feature>
<dbReference type="InterPro" id="IPR006208">
    <property type="entry name" value="Glyco_hormone_CN"/>
</dbReference>
<dbReference type="PROSITE" id="PS51323">
    <property type="entry name" value="IGFBP_N_2"/>
    <property type="match status" value="1"/>
</dbReference>
<dbReference type="PROSITE" id="PS50092">
    <property type="entry name" value="TSP1"/>
    <property type="match status" value="1"/>
</dbReference>
<dbReference type="SUPFAM" id="SSF82895">
    <property type="entry name" value="TSP-1 type 1 repeat"/>
    <property type="match status" value="1"/>
</dbReference>
<dbReference type="GO" id="GO:0005921">
    <property type="term" value="C:gap junction"/>
    <property type="evidence" value="ECO:0007669"/>
    <property type="project" value="UniProtKB-SubCell"/>
</dbReference>
<dbReference type="SMART" id="SM00041">
    <property type="entry name" value="CT"/>
    <property type="match status" value="1"/>
</dbReference>
<dbReference type="GeneID" id="114842677"/>
<feature type="domain" description="CTCK" evidence="17">
    <location>
        <begin position="255"/>
        <end position="329"/>
    </location>
</feature>
<dbReference type="PANTHER" id="PTHR11348:SF8">
    <property type="entry name" value="CCN FAMILY MEMBER 3"/>
    <property type="match status" value="1"/>
</dbReference>
<dbReference type="InterPro" id="IPR036383">
    <property type="entry name" value="TSP1_rpt_sf"/>
</dbReference>
<dbReference type="AlphaFoldDB" id="A0A6P7KNT1"/>
<dbReference type="InterPro" id="IPR000867">
    <property type="entry name" value="IGFBP-like"/>
</dbReference>
<dbReference type="Pfam" id="PF00093">
    <property type="entry name" value="VWC"/>
    <property type="match status" value="1"/>
</dbReference>
<evidence type="ECO:0000256" key="14">
    <source>
        <dbReference type="ARBA" id="ARBA00042352"/>
    </source>
</evidence>
<keyword evidence="11" id="KW-1015">Disulfide bond</keyword>
<dbReference type="InterPro" id="IPR001007">
    <property type="entry name" value="VWF_dom"/>
</dbReference>
<gene>
    <name evidence="21" type="primary">LOC114842677</name>
</gene>
<dbReference type="InParanoid" id="A0A6P7KNT1"/>
<comment type="subcellular location">
    <subcellularLocation>
        <location evidence="2">Cell junction</location>
        <location evidence="2">Gap junction</location>
    </subcellularLocation>
    <subcellularLocation>
        <location evidence="1">Cytoplasm</location>
    </subcellularLocation>
    <subcellularLocation>
        <location evidence="3">Secreted</location>
    </subcellularLocation>
</comment>